<gene>
    <name evidence="1" type="ORF">O1611_g2415</name>
</gene>
<evidence type="ECO:0000313" key="1">
    <source>
        <dbReference type="EMBL" id="KAJ8131209.1"/>
    </source>
</evidence>
<name>A0ACC2JUL1_9PEZI</name>
<keyword evidence="2" id="KW-1185">Reference proteome</keyword>
<evidence type="ECO:0000313" key="2">
    <source>
        <dbReference type="Proteomes" id="UP001153332"/>
    </source>
</evidence>
<reference evidence="1" key="1">
    <citation type="submission" date="2022-12" db="EMBL/GenBank/DDBJ databases">
        <title>Genome Sequence of Lasiodiplodia mahajangana.</title>
        <authorList>
            <person name="Buettner E."/>
        </authorList>
    </citation>
    <scope>NUCLEOTIDE SEQUENCE</scope>
    <source>
        <strain evidence="1">VT137</strain>
    </source>
</reference>
<protein>
    <submittedName>
        <fullName evidence="1">Uncharacterized protein</fullName>
    </submittedName>
</protein>
<accession>A0ACC2JUL1</accession>
<organism evidence="1 2">
    <name type="scientific">Lasiodiplodia mahajangana</name>
    <dbReference type="NCBI Taxonomy" id="1108764"/>
    <lineage>
        <taxon>Eukaryota</taxon>
        <taxon>Fungi</taxon>
        <taxon>Dikarya</taxon>
        <taxon>Ascomycota</taxon>
        <taxon>Pezizomycotina</taxon>
        <taxon>Dothideomycetes</taxon>
        <taxon>Dothideomycetes incertae sedis</taxon>
        <taxon>Botryosphaeriales</taxon>
        <taxon>Botryosphaeriaceae</taxon>
        <taxon>Lasiodiplodia</taxon>
    </lineage>
</organism>
<proteinExistence type="predicted"/>
<sequence>MWHEQLALHQSFSIGKAPLTQIVREIIGNRVHSASSHVQASALAALMKAADANLTTLFSAANLATIHARHVTL</sequence>
<dbReference type="EMBL" id="JAPUUL010000336">
    <property type="protein sequence ID" value="KAJ8131209.1"/>
    <property type="molecule type" value="Genomic_DNA"/>
</dbReference>
<dbReference type="Proteomes" id="UP001153332">
    <property type="component" value="Unassembled WGS sequence"/>
</dbReference>
<comment type="caution">
    <text evidence="1">The sequence shown here is derived from an EMBL/GenBank/DDBJ whole genome shotgun (WGS) entry which is preliminary data.</text>
</comment>